<evidence type="ECO:0000313" key="1">
    <source>
        <dbReference type="EMBL" id="NYD23692.1"/>
    </source>
</evidence>
<protein>
    <submittedName>
        <fullName evidence="1">Uncharacterized protein</fullName>
    </submittedName>
</protein>
<name>A0A7Y9J1Y9_9ACTN</name>
<sequence>MDWHDVTPDAITDMQELLPAPRLAPYHQATGGDLTDALTLYTLNVQISAAFYESLHYFEVGLRNRWTSS</sequence>
<dbReference type="AlphaFoldDB" id="A0A7Y9J1Y9"/>
<comment type="caution">
    <text evidence="1">The sequence shown here is derived from an EMBL/GenBank/DDBJ whole genome shotgun (WGS) entry which is preliminary data.</text>
</comment>
<proteinExistence type="predicted"/>
<dbReference type="RefSeq" id="WP_179753589.1">
    <property type="nucleotide sequence ID" value="NZ_BAAAGN010000046.1"/>
</dbReference>
<evidence type="ECO:0000313" key="2">
    <source>
        <dbReference type="Proteomes" id="UP000521922"/>
    </source>
</evidence>
<organism evidence="1 2">
    <name type="scientific">Kineococcus aurantiacus</name>
    <dbReference type="NCBI Taxonomy" id="37633"/>
    <lineage>
        <taxon>Bacteria</taxon>
        <taxon>Bacillati</taxon>
        <taxon>Actinomycetota</taxon>
        <taxon>Actinomycetes</taxon>
        <taxon>Kineosporiales</taxon>
        <taxon>Kineosporiaceae</taxon>
        <taxon>Kineococcus</taxon>
    </lineage>
</organism>
<keyword evidence="2" id="KW-1185">Reference proteome</keyword>
<reference evidence="1 2" key="1">
    <citation type="submission" date="2020-07" db="EMBL/GenBank/DDBJ databases">
        <title>Sequencing the genomes of 1000 actinobacteria strains.</title>
        <authorList>
            <person name="Klenk H.-P."/>
        </authorList>
    </citation>
    <scope>NUCLEOTIDE SEQUENCE [LARGE SCALE GENOMIC DNA]</scope>
    <source>
        <strain evidence="1 2">DSM 7487</strain>
    </source>
</reference>
<dbReference type="EMBL" id="JACCBB010000001">
    <property type="protein sequence ID" value="NYD23692.1"/>
    <property type="molecule type" value="Genomic_DNA"/>
</dbReference>
<accession>A0A7Y9J1Y9</accession>
<gene>
    <name evidence="1" type="ORF">BJ968_003232</name>
</gene>
<dbReference type="Proteomes" id="UP000521922">
    <property type="component" value="Unassembled WGS sequence"/>
</dbReference>